<dbReference type="PANTHER" id="PTHR43744:SF9">
    <property type="entry name" value="POLYGALACTURONAN_RHAMNOGALACTURONAN TRANSPORT SYSTEM PERMEASE PROTEIN YTCP"/>
    <property type="match status" value="1"/>
</dbReference>
<keyword evidence="10" id="KW-1185">Reference proteome</keyword>
<evidence type="ECO:0000256" key="2">
    <source>
        <dbReference type="ARBA" id="ARBA00022448"/>
    </source>
</evidence>
<evidence type="ECO:0000256" key="7">
    <source>
        <dbReference type="RuleBase" id="RU363032"/>
    </source>
</evidence>
<dbReference type="Pfam" id="PF00528">
    <property type="entry name" value="BPD_transp_1"/>
    <property type="match status" value="1"/>
</dbReference>
<dbReference type="EMBL" id="BAABXL010000001">
    <property type="protein sequence ID" value="GAA6269809.1"/>
    <property type="molecule type" value="Genomic_DNA"/>
</dbReference>
<evidence type="ECO:0000256" key="1">
    <source>
        <dbReference type="ARBA" id="ARBA00004651"/>
    </source>
</evidence>
<keyword evidence="6 7" id="KW-0472">Membrane</keyword>
<keyword evidence="2 7" id="KW-0813">Transport</keyword>
<dbReference type="Proteomes" id="UP001600894">
    <property type="component" value="Unassembled WGS sequence"/>
</dbReference>
<feature type="domain" description="ABC transmembrane type-1" evidence="8">
    <location>
        <begin position="80"/>
        <end position="278"/>
    </location>
</feature>
<evidence type="ECO:0000313" key="9">
    <source>
        <dbReference type="EMBL" id="GAA6269809.1"/>
    </source>
</evidence>
<comment type="caution">
    <text evidence="9">The sequence shown here is derived from an EMBL/GenBank/DDBJ whole genome shotgun (WGS) entry which is preliminary data.</text>
</comment>
<evidence type="ECO:0000256" key="3">
    <source>
        <dbReference type="ARBA" id="ARBA00022475"/>
    </source>
</evidence>
<dbReference type="PROSITE" id="PS50928">
    <property type="entry name" value="ABC_TM1"/>
    <property type="match status" value="1"/>
</dbReference>
<dbReference type="InterPro" id="IPR035906">
    <property type="entry name" value="MetI-like_sf"/>
</dbReference>
<keyword evidence="3" id="KW-1003">Cell membrane</keyword>
<keyword evidence="5 7" id="KW-1133">Transmembrane helix</keyword>
<feature type="transmembrane region" description="Helical" evidence="7">
    <location>
        <begin position="15"/>
        <end position="37"/>
    </location>
</feature>
<dbReference type="RefSeq" id="WP_176254442.1">
    <property type="nucleotide sequence ID" value="NZ_BAABXL010000001.1"/>
</dbReference>
<gene>
    <name evidence="9" type="ORF">F130042H8_28690</name>
</gene>
<evidence type="ECO:0000313" key="10">
    <source>
        <dbReference type="Proteomes" id="UP001600894"/>
    </source>
</evidence>
<evidence type="ECO:0000256" key="6">
    <source>
        <dbReference type="ARBA" id="ARBA00023136"/>
    </source>
</evidence>
<keyword evidence="4 7" id="KW-0812">Transmembrane</keyword>
<evidence type="ECO:0000256" key="4">
    <source>
        <dbReference type="ARBA" id="ARBA00022692"/>
    </source>
</evidence>
<dbReference type="PANTHER" id="PTHR43744">
    <property type="entry name" value="ABC TRANSPORTER PERMEASE PROTEIN MG189-RELATED-RELATED"/>
    <property type="match status" value="1"/>
</dbReference>
<comment type="similarity">
    <text evidence="7">Belongs to the binding-protein-dependent transport system permease family.</text>
</comment>
<dbReference type="InterPro" id="IPR000515">
    <property type="entry name" value="MetI-like"/>
</dbReference>
<protein>
    <submittedName>
        <fullName evidence="9">Carbohydrate ABC transporter permease</fullName>
    </submittedName>
</protein>
<feature type="transmembrane region" description="Helical" evidence="7">
    <location>
        <begin position="146"/>
        <end position="167"/>
    </location>
</feature>
<evidence type="ECO:0000256" key="5">
    <source>
        <dbReference type="ARBA" id="ARBA00022989"/>
    </source>
</evidence>
<evidence type="ECO:0000259" key="8">
    <source>
        <dbReference type="PROSITE" id="PS50928"/>
    </source>
</evidence>
<name>A0ABQ0B0L2_9FIRM</name>
<feature type="transmembrane region" description="Helical" evidence="7">
    <location>
        <begin position="84"/>
        <end position="103"/>
    </location>
</feature>
<feature type="transmembrane region" description="Helical" evidence="7">
    <location>
        <begin position="188"/>
        <end position="208"/>
    </location>
</feature>
<organism evidence="9 10">
    <name type="scientific">Enterocloster alcoholdehydrogenati</name>
    <dbReference type="NCBI Taxonomy" id="2547410"/>
    <lineage>
        <taxon>Bacteria</taxon>
        <taxon>Bacillati</taxon>
        <taxon>Bacillota</taxon>
        <taxon>Clostridia</taxon>
        <taxon>Lachnospirales</taxon>
        <taxon>Lachnospiraceae</taxon>
        <taxon>Enterocloster</taxon>
    </lineage>
</organism>
<reference evidence="9 10" key="1">
    <citation type="submission" date="2024-04" db="EMBL/GenBank/DDBJ databases">
        <title>Defined microbial consortia suppress multidrug-resistant proinflammatory Enterobacteriaceae via ecological control.</title>
        <authorList>
            <person name="Furuichi M."/>
            <person name="Kawaguchi T."/>
            <person name="Pust M."/>
            <person name="Yasuma K."/>
            <person name="Plichta D."/>
            <person name="Hasegawa N."/>
            <person name="Ohya T."/>
            <person name="Bhattarai S."/>
            <person name="Sasajima S."/>
            <person name="Aoto Y."/>
            <person name="Tuganbaev T."/>
            <person name="Yaginuma M."/>
            <person name="Ueda M."/>
            <person name="Okahashi N."/>
            <person name="Amafuji K."/>
            <person name="Kiridooshi Y."/>
            <person name="Sugita K."/>
            <person name="Strazar M."/>
            <person name="Skelly A."/>
            <person name="Suda W."/>
            <person name="Hattori M."/>
            <person name="Nakamoto N."/>
            <person name="Caballero S."/>
            <person name="Norman J."/>
            <person name="Olle B."/>
            <person name="Tanoue T."/>
            <person name="Arita M."/>
            <person name="Bucci V."/>
            <person name="Atarashi K."/>
            <person name="Xavier R."/>
            <person name="Honda K."/>
        </authorList>
    </citation>
    <scope>NUCLEOTIDE SEQUENCE [LARGE SCALE GENOMIC DNA]</scope>
    <source>
        <strain evidence="10">f13</strain>
    </source>
</reference>
<dbReference type="Gene3D" id="1.10.3720.10">
    <property type="entry name" value="MetI-like"/>
    <property type="match status" value="1"/>
</dbReference>
<comment type="subcellular location">
    <subcellularLocation>
        <location evidence="1 7">Cell membrane</location>
        <topology evidence="1 7">Multi-pass membrane protein</topology>
    </subcellularLocation>
</comment>
<sequence length="294" mass="33129">METVRRKRKRSGEDWFVDIVAYGFAGLLSLSILLPFMQVVTISMSPASVVNQTGFHMIPTKFDFSGYEQIATDPNFWHSYLNTIIRTVLGTASGVLVTMLTAYPLAKTNLPYRRGLMMFVVFTMYFSGGMIPKYLLVKSLGLTNNFLVYILPCLITGFALIITRNFFMSIPPALEESAKIDGATNLDVLFKVYLPLSTPVVATISLWYCVQHWNSWMDNMLYVTEKSKYVLQYVLQTILTNGQTADMEAMTDIVIHTETMKMAALVLSLIPIVCTYPFLQKYFVKGMIVGSVKG</sequence>
<dbReference type="CDD" id="cd06261">
    <property type="entry name" value="TM_PBP2"/>
    <property type="match status" value="1"/>
</dbReference>
<dbReference type="SUPFAM" id="SSF161098">
    <property type="entry name" value="MetI-like"/>
    <property type="match status" value="1"/>
</dbReference>
<proteinExistence type="inferred from homology"/>
<accession>A0ABQ0B0L2</accession>
<feature type="transmembrane region" description="Helical" evidence="7">
    <location>
        <begin position="262"/>
        <end position="279"/>
    </location>
</feature>
<feature type="transmembrane region" description="Helical" evidence="7">
    <location>
        <begin position="115"/>
        <end position="134"/>
    </location>
</feature>